<dbReference type="EMBL" id="LNQE01000029">
    <property type="protein sequence ID" value="KUG29841.1"/>
    <property type="molecule type" value="Genomic_DNA"/>
</dbReference>
<feature type="domain" description="Response regulatory" evidence="1">
    <location>
        <begin position="128"/>
        <end position="245"/>
    </location>
</feature>
<protein>
    <submittedName>
        <fullName evidence="3">Pole remodelling regulatory diguanylate cyclase</fullName>
    </submittedName>
</protein>
<dbReference type="InterPro" id="IPR050469">
    <property type="entry name" value="Diguanylate_Cyclase"/>
</dbReference>
<feature type="domain" description="Response regulatory" evidence="1">
    <location>
        <begin position="3"/>
        <end position="120"/>
    </location>
</feature>
<dbReference type="GO" id="GO:0000160">
    <property type="term" value="P:phosphorelay signal transduction system"/>
    <property type="evidence" value="ECO:0007669"/>
    <property type="project" value="InterPro"/>
</dbReference>
<dbReference type="Pfam" id="PF00072">
    <property type="entry name" value="Response_reg"/>
    <property type="match status" value="1"/>
</dbReference>
<dbReference type="GO" id="GO:0043709">
    <property type="term" value="P:cell adhesion involved in single-species biofilm formation"/>
    <property type="evidence" value="ECO:0007669"/>
    <property type="project" value="TreeGrafter"/>
</dbReference>
<accession>A0A0W8GA33</accession>
<dbReference type="SMART" id="SM00448">
    <property type="entry name" value="REC"/>
    <property type="match status" value="2"/>
</dbReference>
<dbReference type="InterPro" id="IPR011006">
    <property type="entry name" value="CheY-like_superfamily"/>
</dbReference>
<dbReference type="Gene3D" id="3.30.70.270">
    <property type="match status" value="1"/>
</dbReference>
<dbReference type="CDD" id="cd01949">
    <property type="entry name" value="GGDEF"/>
    <property type="match status" value="1"/>
</dbReference>
<dbReference type="SMART" id="SM00267">
    <property type="entry name" value="GGDEF"/>
    <property type="match status" value="1"/>
</dbReference>
<organism evidence="3">
    <name type="scientific">hydrocarbon metagenome</name>
    <dbReference type="NCBI Taxonomy" id="938273"/>
    <lineage>
        <taxon>unclassified sequences</taxon>
        <taxon>metagenomes</taxon>
        <taxon>ecological metagenomes</taxon>
    </lineage>
</organism>
<comment type="caution">
    <text evidence="3">The sequence shown here is derived from an EMBL/GenBank/DDBJ whole genome shotgun (WGS) entry which is preliminary data.</text>
</comment>
<dbReference type="GO" id="GO:0052621">
    <property type="term" value="F:diguanylate cyclase activity"/>
    <property type="evidence" value="ECO:0007669"/>
    <property type="project" value="TreeGrafter"/>
</dbReference>
<dbReference type="NCBIfam" id="TIGR00254">
    <property type="entry name" value="GGDEF"/>
    <property type="match status" value="1"/>
</dbReference>
<name>A0A0W8GA33_9ZZZZ</name>
<dbReference type="InterPro" id="IPR001789">
    <property type="entry name" value="Sig_transdc_resp-reg_receiver"/>
</dbReference>
<sequence>MEKVLIVEDSKVFARVLIRKIEDELFFDTSWASTYEETVYILEESPEQPNFFVAIVDLHLPDSPDGHTVDYLIAKGIPVIVYTGAFNEECRDAMWAKHVVDYVLKESPDSLDYVTSLVKRIYKNKYISVMVVDDSAVMRRQLRNLLEVHDFSVMEATDGEEALRLLARNPLVRLVVTEYLMPGMDGLELVRAIRREHRKEDLAVIAVADLTEELLPSSFLKTGANDFLSKPFTNEEFYCRITQSLEMLELVRKLKEASIRDPLTGLYNRRYFFDAGKKFHACAQRGTMTLAVGMIDIDFFKKVNDTHGHKAGDEVLKHVADGLSGRFRGSDIVARYGGEEFCVLAANMNRQAALTVFDELRRSIERSRTRVGNASISITVSIGVCCEPHKTLEEMLAAADAMLYQCKRSGRNRVLASA</sequence>
<reference evidence="3" key="1">
    <citation type="journal article" date="2015" name="Proc. Natl. Acad. Sci. U.S.A.">
        <title>Networks of energetic and metabolic interactions define dynamics in microbial communities.</title>
        <authorList>
            <person name="Embree M."/>
            <person name="Liu J.K."/>
            <person name="Al-Bassam M.M."/>
            <person name="Zengler K."/>
        </authorList>
    </citation>
    <scope>NUCLEOTIDE SEQUENCE</scope>
</reference>
<feature type="domain" description="GGDEF" evidence="2">
    <location>
        <begin position="288"/>
        <end position="418"/>
    </location>
</feature>
<evidence type="ECO:0000259" key="2">
    <source>
        <dbReference type="PROSITE" id="PS50887"/>
    </source>
</evidence>
<dbReference type="SUPFAM" id="SSF52172">
    <property type="entry name" value="CheY-like"/>
    <property type="match status" value="2"/>
</dbReference>
<dbReference type="FunFam" id="3.30.70.270:FF:000001">
    <property type="entry name" value="Diguanylate cyclase domain protein"/>
    <property type="match status" value="1"/>
</dbReference>
<dbReference type="PANTHER" id="PTHR45138">
    <property type="entry name" value="REGULATORY COMPONENTS OF SENSORY TRANSDUCTION SYSTEM"/>
    <property type="match status" value="1"/>
</dbReference>
<dbReference type="GO" id="GO:1902201">
    <property type="term" value="P:negative regulation of bacterial-type flagellum-dependent cell motility"/>
    <property type="evidence" value="ECO:0007669"/>
    <property type="project" value="TreeGrafter"/>
</dbReference>
<evidence type="ECO:0000313" key="3">
    <source>
        <dbReference type="EMBL" id="KUG29841.1"/>
    </source>
</evidence>
<dbReference type="AlphaFoldDB" id="A0A0W8GA33"/>
<proteinExistence type="predicted"/>
<dbReference type="InterPro" id="IPR029787">
    <property type="entry name" value="Nucleotide_cyclase"/>
</dbReference>
<evidence type="ECO:0000259" key="1">
    <source>
        <dbReference type="PROSITE" id="PS50110"/>
    </source>
</evidence>
<gene>
    <name evidence="3" type="ORF">ASZ90_000264</name>
</gene>
<dbReference type="InterPro" id="IPR000160">
    <property type="entry name" value="GGDEF_dom"/>
</dbReference>
<dbReference type="PANTHER" id="PTHR45138:SF9">
    <property type="entry name" value="DIGUANYLATE CYCLASE DGCM-RELATED"/>
    <property type="match status" value="1"/>
</dbReference>
<dbReference type="Gene3D" id="3.40.50.2300">
    <property type="match status" value="2"/>
</dbReference>
<dbReference type="Pfam" id="PF00990">
    <property type="entry name" value="GGDEF"/>
    <property type="match status" value="1"/>
</dbReference>
<dbReference type="PROSITE" id="PS50110">
    <property type="entry name" value="RESPONSE_REGULATORY"/>
    <property type="match status" value="2"/>
</dbReference>
<dbReference type="GO" id="GO:0005886">
    <property type="term" value="C:plasma membrane"/>
    <property type="evidence" value="ECO:0007669"/>
    <property type="project" value="TreeGrafter"/>
</dbReference>
<dbReference type="InterPro" id="IPR043128">
    <property type="entry name" value="Rev_trsase/Diguanyl_cyclase"/>
</dbReference>
<dbReference type="PROSITE" id="PS50887">
    <property type="entry name" value="GGDEF"/>
    <property type="match status" value="1"/>
</dbReference>
<dbReference type="SUPFAM" id="SSF55073">
    <property type="entry name" value="Nucleotide cyclase"/>
    <property type="match status" value="1"/>
</dbReference>